<dbReference type="EMBL" id="DS989846">
    <property type="protein sequence ID" value="EDX76393.1"/>
    <property type="molecule type" value="Genomic_DNA"/>
</dbReference>
<accession>B4VNA7</accession>
<protein>
    <submittedName>
        <fullName evidence="1">Uncharacterized protein</fullName>
    </submittedName>
</protein>
<sequence>MTVTSLVIAVNTWKNVVREAHLLGGLRAINNPGSKVKILPNTIHNKVAIFNIPSYDAFIKVLRNLGLVLVGIDFYSSPEEIEGIWPPEWYSFSRIISNNDPLHDSVRSWSNISFHAYTEQNYCLADLAGRISFQLEACEVRLRDLSESYHIEISSLCQLQMFEAGKEIKTLNSFNIYLAVHSFLVESCSLRDYLSEFMRLYAFHQKYRNEQVFTMGAFRKKILKKEHECDAFAKILYEATDPDSEDGWLAELGEYRDLVVHSVPLAQANTRSFLVQKLSYLGDDKYLPSIALPLPANPGNISKKRSKGIYFSSFDEWLAAVQKDAEESKLATDALEYCCLANANLTKLATDIIKYSPIEPKTPVFTKEDIIEMRTLE</sequence>
<gene>
    <name evidence="1" type="ORF">MC7420_4649</name>
</gene>
<organism evidence="1 2">
    <name type="scientific">Coleofasciculus chthonoplastes PCC 7420</name>
    <dbReference type="NCBI Taxonomy" id="118168"/>
    <lineage>
        <taxon>Bacteria</taxon>
        <taxon>Bacillati</taxon>
        <taxon>Cyanobacteriota</taxon>
        <taxon>Cyanophyceae</taxon>
        <taxon>Coleofasciculales</taxon>
        <taxon>Coleofasciculaceae</taxon>
        <taxon>Coleofasciculus</taxon>
    </lineage>
</organism>
<evidence type="ECO:0000313" key="1">
    <source>
        <dbReference type="EMBL" id="EDX76393.1"/>
    </source>
</evidence>
<dbReference type="HOGENOM" id="CLU_741764_0_0_3"/>
<name>B4VNA7_9CYAN</name>
<proteinExistence type="predicted"/>
<dbReference type="STRING" id="118168.MC7420_4649"/>
<reference evidence="1 2" key="1">
    <citation type="submission" date="2008-07" db="EMBL/GenBank/DDBJ databases">
        <authorList>
            <person name="Tandeau de Marsac N."/>
            <person name="Ferriera S."/>
            <person name="Johnson J."/>
            <person name="Kravitz S."/>
            <person name="Beeson K."/>
            <person name="Sutton G."/>
            <person name="Rogers Y.-H."/>
            <person name="Friedman R."/>
            <person name="Frazier M."/>
            <person name="Venter J.C."/>
        </authorList>
    </citation>
    <scope>NUCLEOTIDE SEQUENCE [LARGE SCALE GENOMIC DNA]</scope>
    <source>
        <strain evidence="1 2">PCC 7420</strain>
    </source>
</reference>
<evidence type="ECO:0000313" key="2">
    <source>
        <dbReference type="Proteomes" id="UP000003835"/>
    </source>
</evidence>
<dbReference type="Proteomes" id="UP000003835">
    <property type="component" value="Unassembled WGS sequence"/>
</dbReference>
<dbReference type="AlphaFoldDB" id="B4VNA7"/>
<keyword evidence="2" id="KW-1185">Reference proteome</keyword>
<dbReference type="eggNOG" id="ENOG5032G9N">
    <property type="taxonomic scope" value="Bacteria"/>
</dbReference>